<dbReference type="OrthoDB" id="10061052at2759"/>
<proteinExistence type="predicted"/>
<dbReference type="AlphaFoldDB" id="A0A0C2MFI2"/>
<evidence type="ECO:0000256" key="1">
    <source>
        <dbReference type="SAM" id="MobiDB-lite"/>
    </source>
</evidence>
<dbReference type="PANTHER" id="PTHR45913">
    <property type="entry name" value="EPM2A-INTERACTING PROTEIN 1"/>
    <property type="match status" value="1"/>
</dbReference>
<protein>
    <submittedName>
        <fullName evidence="2">Uncharacterized protein</fullName>
    </submittedName>
</protein>
<dbReference type="EMBL" id="JWZT01005595">
    <property type="protein sequence ID" value="KII60486.1"/>
    <property type="molecule type" value="Genomic_DNA"/>
</dbReference>
<evidence type="ECO:0000313" key="3">
    <source>
        <dbReference type="Proteomes" id="UP000031668"/>
    </source>
</evidence>
<keyword evidence="3" id="KW-1185">Reference proteome</keyword>
<dbReference type="PANTHER" id="PTHR45913:SF5">
    <property type="entry name" value="GENERAL TRANSCRIPTION FACTOR II-I REPEAT DOMAIN-CONTAINING PROTEIN 2A-LIKE PROTEIN"/>
    <property type="match status" value="1"/>
</dbReference>
<organism evidence="2 3">
    <name type="scientific">Thelohanellus kitauei</name>
    <name type="common">Myxosporean</name>
    <dbReference type="NCBI Taxonomy" id="669202"/>
    <lineage>
        <taxon>Eukaryota</taxon>
        <taxon>Metazoa</taxon>
        <taxon>Cnidaria</taxon>
        <taxon>Myxozoa</taxon>
        <taxon>Myxosporea</taxon>
        <taxon>Bivalvulida</taxon>
        <taxon>Platysporina</taxon>
        <taxon>Myxobolidae</taxon>
        <taxon>Thelohanellus</taxon>
    </lineage>
</organism>
<sequence length="269" mass="31175">MCRHYVTKHADLCCTISTEERPTRVKNIAKHSNSLCNGEFVKKCKHKVLDQICKEHRKKFEDVSLSKRTSARRIEANDEDQKSKRTRSVHLFQPFAHLLNVNSTKPRNPPSIAVNAINDRDTTTREDKLKCMENTVHEIKLPWNKMTSITIDDSPSLTGKKFVLLKRISDHATEIGKFLRPVCYLRREILMLLEWKGNKAEYPQLRESLWLPDLAFALDLFEQMEDLSIKPQGNGVFAHEMHYEEKPFLSVDHDALTNTLNYGTLDNVD</sequence>
<feature type="region of interest" description="Disordered" evidence="1">
    <location>
        <begin position="66"/>
        <end position="85"/>
    </location>
</feature>
<dbReference type="Proteomes" id="UP000031668">
    <property type="component" value="Unassembled WGS sequence"/>
</dbReference>
<accession>A0A0C2MFI2</accession>
<reference evidence="2 3" key="1">
    <citation type="journal article" date="2014" name="Genome Biol. Evol.">
        <title>The genome of the myxosporean Thelohanellus kitauei shows adaptations to nutrient acquisition within its fish host.</title>
        <authorList>
            <person name="Yang Y."/>
            <person name="Xiong J."/>
            <person name="Zhou Z."/>
            <person name="Huo F."/>
            <person name="Miao W."/>
            <person name="Ran C."/>
            <person name="Liu Y."/>
            <person name="Zhang J."/>
            <person name="Feng J."/>
            <person name="Wang M."/>
            <person name="Wang M."/>
            <person name="Wang L."/>
            <person name="Yao B."/>
        </authorList>
    </citation>
    <scope>NUCLEOTIDE SEQUENCE [LARGE SCALE GENOMIC DNA]</scope>
    <source>
        <strain evidence="2">Wuqing</strain>
    </source>
</reference>
<name>A0A0C2MFI2_THEKT</name>
<evidence type="ECO:0000313" key="2">
    <source>
        <dbReference type="EMBL" id="KII60486.1"/>
    </source>
</evidence>
<gene>
    <name evidence="2" type="ORF">RF11_07465</name>
</gene>
<comment type="caution">
    <text evidence="2">The sequence shown here is derived from an EMBL/GenBank/DDBJ whole genome shotgun (WGS) entry which is preliminary data.</text>
</comment>
<feature type="compositionally biased region" description="Basic and acidic residues" evidence="1">
    <location>
        <begin position="72"/>
        <end position="83"/>
    </location>
</feature>